<dbReference type="AlphaFoldDB" id="A0AAE1HUU5"/>
<name>A0AAE1HUU5_9NEOP</name>
<evidence type="ECO:0000313" key="2">
    <source>
        <dbReference type="Proteomes" id="UP001219518"/>
    </source>
</evidence>
<gene>
    <name evidence="1" type="ORF">KUF71_016088</name>
</gene>
<keyword evidence="2" id="KW-1185">Reference proteome</keyword>
<sequence length="686" mass="78248">MGVRDAYALSLTCCALRERVMPLLQLRYRDHVVRLYSASGVYESVQDEYDTPHILQTAECVYRIKLPPVLVPEQRYFLDNLKNVRAKVRAFSLSELAVRLFRWHSLEYHTESCKALDLAKAADIKMCGTIRKCLIRDFVVPYLEKSKNELEVLDLARFSPWTAKYLSGVRSSHFPKLRTLILRFPYAEQQDIPYLWHPEAYGNTQDEHAAQNPRMHVRYEERQPEGETFYAECTDSEEVTEVECAECTRSENKTCPDYYVHENCTPFGLEVCSRIAEATREVISRVAPKIKKVVIVCPTSSHTRVVDDSGATRKRLGHALLIDSLLEMLRAYPQWKLSVAACRLGDNVTTDGAIQRIVDKAHGRYEVHVSDCDGSCMDYYNGSAVAVILHRSPLSESAMTLDEWHVGNLFRKCDSYINYPVLVFADIAMPNKSTMPLLKQICDAVEPLQPAAGLRAPRCKLLLERTYDLNNSGSKILTLGVDATRQFRAYVMIESQSRCGIQLQADAFFNITYESEFSGQVSNFLANPRTYDGPTPQIKTSEFEVTCMCLSDGSAAVRYKSGEKSYVILGAVTWHRLQRFHVMLKRVYDGYLTLCEPEKLAPVLLPMLKELCGSASLKAVSTFDCSQGAYRFVSDHAPQHLEKMSEQQEWIELIMELIFKQSDVLARMLMYAYNERVMKDWTPEVL</sequence>
<organism evidence="1 2">
    <name type="scientific">Frankliniella fusca</name>
    <dbReference type="NCBI Taxonomy" id="407009"/>
    <lineage>
        <taxon>Eukaryota</taxon>
        <taxon>Metazoa</taxon>
        <taxon>Ecdysozoa</taxon>
        <taxon>Arthropoda</taxon>
        <taxon>Hexapoda</taxon>
        <taxon>Insecta</taxon>
        <taxon>Pterygota</taxon>
        <taxon>Neoptera</taxon>
        <taxon>Paraneoptera</taxon>
        <taxon>Thysanoptera</taxon>
        <taxon>Terebrantia</taxon>
        <taxon>Thripoidea</taxon>
        <taxon>Thripidae</taxon>
        <taxon>Frankliniella</taxon>
    </lineage>
</organism>
<dbReference type="Proteomes" id="UP001219518">
    <property type="component" value="Unassembled WGS sequence"/>
</dbReference>
<proteinExistence type="predicted"/>
<accession>A0AAE1HUU5</accession>
<comment type="caution">
    <text evidence="1">The sequence shown here is derived from an EMBL/GenBank/DDBJ whole genome shotgun (WGS) entry which is preliminary data.</text>
</comment>
<reference evidence="1" key="1">
    <citation type="submission" date="2021-07" db="EMBL/GenBank/DDBJ databases">
        <authorList>
            <person name="Catto M.A."/>
            <person name="Jacobson A."/>
            <person name="Kennedy G."/>
            <person name="Labadie P."/>
            <person name="Hunt B.G."/>
            <person name="Srinivasan R."/>
        </authorList>
    </citation>
    <scope>NUCLEOTIDE SEQUENCE</scope>
    <source>
        <strain evidence="1">PL_HMW_Pooled</strain>
        <tissue evidence="1">Head</tissue>
    </source>
</reference>
<protein>
    <submittedName>
        <fullName evidence="1">Atrochrysone carboxyl ACP thioesterase</fullName>
    </submittedName>
</protein>
<reference evidence="1" key="2">
    <citation type="journal article" date="2023" name="BMC Genomics">
        <title>Pest status, molecular evolution, and epigenetic factors derived from the genome assembly of Frankliniella fusca, a thysanopteran phytovirus vector.</title>
        <authorList>
            <person name="Catto M.A."/>
            <person name="Labadie P.E."/>
            <person name="Jacobson A.L."/>
            <person name="Kennedy G.G."/>
            <person name="Srinivasan R."/>
            <person name="Hunt B.G."/>
        </authorList>
    </citation>
    <scope>NUCLEOTIDE SEQUENCE</scope>
    <source>
        <strain evidence="1">PL_HMW_Pooled</strain>
    </source>
</reference>
<dbReference type="EMBL" id="JAHWGI010001301">
    <property type="protein sequence ID" value="KAK3927803.1"/>
    <property type="molecule type" value="Genomic_DNA"/>
</dbReference>
<evidence type="ECO:0000313" key="1">
    <source>
        <dbReference type="EMBL" id="KAK3927803.1"/>
    </source>
</evidence>